<keyword evidence="4" id="KW-0479">Metal-binding</keyword>
<dbReference type="SUPFAM" id="SSF53335">
    <property type="entry name" value="S-adenosyl-L-methionine-dependent methyltransferases"/>
    <property type="match status" value="1"/>
</dbReference>
<evidence type="ECO:0000313" key="7">
    <source>
        <dbReference type="Proteomes" id="UP000826271"/>
    </source>
</evidence>
<evidence type="ECO:0000256" key="5">
    <source>
        <dbReference type="ARBA" id="ARBA00022842"/>
    </source>
</evidence>
<keyword evidence="7" id="KW-1185">Reference proteome</keyword>
<dbReference type="GO" id="GO:0032259">
    <property type="term" value="P:methylation"/>
    <property type="evidence" value="ECO:0007669"/>
    <property type="project" value="UniProtKB-KW"/>
</dbReference>
<proteinExistence type="inferred from homology"/>
<dbReference type="InterPro" id="IPR005299">
    <property type="entry name" value="MeTrfase_7"/>
</dbReference>
<accession>A0AAV6WYA6</accession>
<evidence type="ECO:0000313" key="6">
    <source>
        <dbReference type="EMBL" id="KAG8373222.1"/>
    </source>
</evidence>
<dbReference type="PANTHER" id="PTHR31009">
    <property type="entry name" value="S-ADENOSYL-L-METHIONINE:CARBOXYL METHYLTRANSFERASE FAMILY PROTEIN"/>
    <property type="match status" value="1"/>
</dbReference>
<evidence type="ECO:0000256" key="1">
    <source>
        <dbReference type="ARBA" id="ARBA00007967"/>
    </source>
</evidence>
<comment type="similarity">
    <text evidence="1">Belongs to the methyltransferase superfamily. Type-7 methyltransferase family.</text>
</comment>
<name>A0AAV6WYA6_9LAMI</name>
<sequence length="377" mass="42983">MDLEKIFHMKGGLGETSYSNNSSLQVSLSLSLSLNICKRAADKVKHITLESIEEMFVEIRPRSLGIADLGCSSGPNTLSNIKQLVHAVEMVCNMQLHQPPEFRVYLNDLPTNDFNTIFQALPDLYRELNKGIRRRNHDGHGIYIAAYPGTFYGRLFPDNCLHFVYSSNSLHWLSRVPPGIYDEEDGVPVNKKSIYISERSPPRVSEAYSRQFQEDFSLFLKSRSQEVVRGGRMVLILLGRRTTGPDHIDHLRGNSFFWEILYQSLATLVAQEDKLDSYDVHFYAPSREELEDEVRKEGSFKVELVDMFETDKDAGNFPSYGVAVAKTVRSIQESMLAHHFGEAILDKLFDHYGRLVDQELEKQDVNSITTLLVLARL</sequence>
<dbReference type="Proteomes" id="UP000826271">
    <property type="component" value="Unassembled WGS sequence"/>
</dbReference>
<dbReference type="InterPro" id="IPR029063">
    <property type="entry name" value="SAM-dependent_MTases_sf"/>
</dbReference>
<dbReference type="Gene3D" id="3.40.50.150">
    <property type="entry name" value="Vaccinia Virus protein VP39"/>
    <property type="match status" value="1"/>
</dbReference>
<keyword evidence="5" id="KW-0460">Magnesium</keyword>
<reference evidence="6" key="1">
    <citation type="submission" date="2019-10" db="EMBL/GenBank/DDBJ databases">
        <authorList>
            <person name="Zhang R."/>
            <person name="Pan Y."/>
            <person name="Wang J."/>
            <person name="Ma R."/>
            <person name="Yu S."/>
        </authorList>
    </citation>
    <scope>NUCLEOTIDE SEQUENCE</scope>
    <source>
        <strain evidence="6">LA-IB0</strain>
        <tissue evidence="6">Leaf</tissue>
    </source>
</reference>
<dbReference type="InterPro" id="IPR042086">
    <property type="entry name" value="MeTrfase_capping"/>
</dbReference>
<evidence type="ECO:0000256" key="3">
    <source>
        <dbReference type="ARBA" id="ARBA00022679"/>
    </source>
</evidence>
<evidence type="ECO:0000256" key="4">
    <source>
        <dbReference type="ARBA" id="ARBA00022723"/>
    </source>
</evidence>
<evidence type="ECO:0000256" key="2">
    <source>
        <dbReference type="ARBA" id="ARBA00022603"/>
    </source>
</evidence>
<comment type="caution">
    <text evidence="6">The sequence shown here is derived from an EMBL/GenBank/DDBJ whole genome shotgun (WGS) entry which is preliminary data.</text>
</comment>
<organism evidence="6 7">
    <name type="scientific">Buddleja alternifolia</name>
    <dbReference type="NCBI Taxonomy" id="168488"/>
    <lineage>
        <taxon>Eukaryota</taxon>
        <taxon>Viridiplantae</taxon>
        <taxon>Streptophyta</taxon>
        <taxon>Embryophyta</taxon>
        <taxon>Tracheophyta</taxon>
        <taxon>Spermatophyta</taxon>
        <taxon>Magnoliopsida</taxon>
        <taxon>eudicotyledons</taxon>
        <taxon>Gunneridae</taxon>
        <taxon>Pentapetalae</taxon>
        <taxon>asterids</taxon>
        <taxon>lamiids</taxon>
        <taxon>Lamiales</taxon>
        <taxon>Scrophulariaceae</taxon>
        <taxon>Buddlejeae</taxon>
        <taxon>Buddleja</taxon>
    </lineage>
</organism>
<dbReference type="Gene3D" id="1.10.1200.270">
    <property type="entry name" value="Methyltransferase, alpha-helical capping domain"/>
    <property type="match status" value="1"/>
</dbReference>
<dbReference type="Pfam" id="PF03492">
    <property type="entry name" value="Methyltransf_7"/>
    <property type="match status" value="1"/>
</dbReference>
<dbReference type="GO" id="GO:0008168">
    <property type="term" value="F:methyltransferase activity"/>
    <property type="evidence" value="ECO:0007669"/>
    <property type="project" value="UniProtKB-KW"/>
</dbReference>
<keyword evidence="3" id="KW-0808">Transferase</keyword>
<keyword evidence="2" id="KW-0489">Methyltransferase</keyword>
<protein>
    <submittedName>
        <fullName evidence="6">Uncharacterized protein</fullName>
    </submittedName>
</protein>
<dbReference type="EMBL" id="WHWC01000011">
    <property type="protein sequence ID" value="KAG8373222.1"/>
    <property type="molecule type" value="Genomic_DNA"/>
</dbReference>
<gene>
    <name evidence="6" type="ORF">BUALT_Bualt11G0001200</name>
</gene>
<dbReference type="GO" id="GO:0046872">
    <property type="term" value="F:metal ion binding"/>
    <property type="evidence" value="ECO:0007669"/>
    <property type="project" value="UniProtKB-KW"/>
</dbReference>
<dbReference type="AlphaFoldDB" id="A0AAV6WYA6"/>